<dbReference type="GO" id="GO:0005524">
    <property type="term" value="F:ATP binding"/>
    <property type="evidence" value="ECO:0007669"/>
    <property type="project" value="UniProtKB-KW"/>
</dbReference>
<evidence type="ECO:0000313" key="3">
    <source>
        <dbReference type="Proteomes" id="UP001204953"/>
    </source>
</evidence>
<dbReference type="RefSeq" id="WP_254011661.1">
    <property type="nucleotide sequence ID" value="NZ_JAMZMM010000079.1"/>
</dbReference>
<keyword evidence="2" id="KW-0547">Nucleotide-binding</keyword>
<evidence type="ECO:0000259" key="1">
    <source>
        <dbReference type="SMART" id="SM00382"/>
    </source>
</evidence>
<dbReference type="Gene3D" id="3.40.50.300">
    <property type="entry name" value="P-loop containing nucleotide triphosphate hydrolases"/>
    <property type="match status" value="1"/>
</dbReference>
<keyword evidence="2" id="KW-0067">ATP-binding</keyword>
<name>A0AAE3GQI9_9CYAN</name>
<accession>A0AAE3GQI9</accession>
<proteinExistence type="predicted"/>
<keyword evidence="3" id="KW-1185">Reference proteome</keyword>
<evidence type="ECO:0000313" key="2">
    <source>
        <dbReference type="EMBL" id="MCP2728870.1"/>
    </source>
</evidence>
<dbReference type="PANTHER" id="PTHR34301:SF8">
    <property type="entry name" value="ATPASE DOMAIN-CONTAINING PROTEIN"/>
    <property type="match status" value="1"/>
</dbReference>
<reference evidence="2" key="1">
    <citation type="submission" date="2022-06" db="EMBL/GenBank/DDBJ databases">
        <title>New cyanobacteria of genus Symplocastrum in benthos of Lake Baikal.</title>
        <authorList>
            <person name="Sorokovikova E."/>
            <person name="Tikhonova I."/>
            <person name="Krasnopeev A."/>
            <person name="Evseev P."/>
            <person name="Gladkikh A."/>
            <person name="Belykh O."/>
        </authorList>
    </citation>
    <scope>NUCLEOTIDE SEQUENCE</scope>
    <source>
        <strain evidence="2">BBK-W-15</strain>
    </source>
</reference>
<dbReference type="Pfam" id="PF01637">
    <property type="entry name" value="ATPase_2"/>
    <property type="match status" value="1"/>
</dbReference>
<dbReference type="EMBL" id="JAMZMM010000079">
    <property type="protein sequence ID" value="MCP2728870.1"/>
    <property type="molecule type" value="Genomic_DNA"/>
</dbReference>
<dbReference type="Proteomes" id="UP001204953">
    <property type="component" value="Unassembled WGS sequence"/>
</dbReference>
<comment type="caution">
    <text evidence="2">The sequence shown here is derived from an EMBL/GenBank/DDBJ whole genome shotgun (WGS) entry which is preliminary data.</text>
</comment>
<dbReference type="SUPFAM" id="SSF52540">
    <property type="entry name" value="P-loop containing nucleoside triphosphate hydrolases"/>
    <property type="match status" value="1"/>
</dbReference>
<organism evidence="2 3">
    <name type="scientific">Limnofasciculus baicalensis BBK-W-15</name>
    <dbReference type="NCBI Taxonomy" id="2699891"/>
    <lineage>
        <taxon>Bacteria</taxon>
        <taxon>Bacillati</taxon>
        <taxon>Cyanobacteriota</taxon>
        <taxon>Cyanophyceae</taxon>
        <taxon>Coleofasciculales</taxon>
        <taxon>Coleofasciculaceae</taxon>
        <taxon>Limnofasciculus</taxon>
        <taxon>Limnofasciculus baicalensis</taxon>
    </lineage>
</organism>
<dbReference type="AlphaFoldDB" id="A0AAE3GQI9"/>
<protein>
    <submittedName>
        <fullName evidence="2">ATP-binding protein</fullName>
    </submittedName>
</protein>
<dbReference type="PANTHER" id="PTHR34301">
    <property type="entry name" value="DNA-BINDING PROTEIN-RELATED"/>
    <property type="match status" value="1"/>
</dbReference>
<dbReference type="InterPro" id="IPR011579">
    <property type="entry name" value="ATPase_dom"/>
</dbReference>
<feature type="domain" description="AAA+ ATPase" evidence="1">
    <location>
        <begin position="123"/>
        <end position="317"/>
    </location>
</feature>
<dbReference type="InterPro" id="IPR027417">
    <property type="entry name" value="P-loop_NTPase"/>
</dbReference>
<dbReference type="InterPro" id="IPR003593">
    <property type="entry name" value="AAA+_ATPase"/>
</dbReference>
<dbReference type="SMART" id="SM00382">
    <property type="entry name" value="AAA"/>
    <property type="match status" value="1"/>
</dbReference>
<sequence length="471" mass="54027">MAKCFFKNIKENDIENLLQTLRQPSENYRNLNLNNDIGFLILNDATQWQSHLLRTKEDGREVIIPIDKNVFDQSEEIPGGILRQELDKWLSGRDLFEDRFPVSGLKFYGRDAELQNLMRNIDEGQHTGIYGLRKVGKTSLMQKLAEKRPLDLVVYVDLQEISVNDCAYLYWKIARKLQDELTHKKELGLALKEIKLDLGSESDYLALDKPEEKNALRFDGDVRRLLGALATNETTASSKIVITIDELEYMLPIGADNGFRGYDLFFRYLRGISQSTHGRVVSVIAAANPAISEEPRWEGRDNPVFQFYREVFLPPLEKQECNEMITKIGRGMSVSFDVESLEAIYSETGGHPYITRQLCSHLVAQDKSRPLQVNRRLISDNINSFVRDKRAIFEEIIERLKNYFPEELDLLLAIAAKGSAKGSELAPLVTVPIDVALRHLIGYQIVDFQQGEYKIKINLLHSWLKTYRLGK</sequence>
<gene>
    <name evidence="2" type="ORF">NJ959_10380</name>
</gene>